<dbReference type="STRING" id="246409.I1C4Y2"/>
<name>I1C4Y2_RHIO9</name>
<feature type="region of interest" description="Disordered" evidence="1">
    <location>
        <begin position="1"/>
        <end position="49"/>
    </location>
</feature>
<evidence type="ECO:0000313" key="3">
    <source>
        <dbReference type="Proteomes" id="UP000009138"/>
    </source>
</evidence>
<gene>
    <name evidence="2" type="ORF">RO3G_08217</name>
</gene>
<reference evidence="2 3" key="1">
    <citation type="journal article" date="2009" name="PLoS Genet.">
        <title>Genomic analysis of the basal lineage fungus Rhizopus oryzae reveals a whole-genome duplication.</title>
        <authorList>
            <person name="Ma L.-J."/>
            <person name="Ibrahim A.S."/>
            <person name="Skory C."/>
            <person name="Grabherr M.G."/>
            <person name="Burger G."/>
            <person name="Butler M."/>
            <person name="Elias M."/>
            <person name="Idnurm A."/>
            <person name="Lang B.F."/>
            <person name="Sone T."/>
            <person name="Abe A."/>
            <person name="Calvo S.E."/>
            <person name="Corrochano L.M."/>
            <person name="Engels R."/>
            <person name="Fu J."/>
            <person name="Hansberg W."/>
            <person name="Kim J.-M."/>
            <person name="Kodira C.D."/>
            <person name="Koehrsen M.J."/>
            <person name="Liu B."/>
            <person name="Miranda-Saavedra D."/>
            <person name="O'Leary S."/>
            <person name="Ortiz-Castellanos L."/>
            <person name="Poulter R."/>
            <person name="Rodriguez-Romero J."/>
            <person name="Ruiz-Herrera J."/>
            <person name="Shen Y.-Q."/>
            <person name="Zeng Q."/>
            <person name="Galagan J."/>
            <person name="Birren B.W."/>
            <person name="Cuomo C.A."/>
            <person name="Wickes B.L."/>
        </authorList>
    </citation>
    <scope>NUCLEOTIDE SEQUENCE [LARGE SCALE GENOMIC DNA]</scope>
    <source>
        <strain evidence="3">RA 99-880 / ATCC MYA-4621 / FGSC 9543 / NRRL 43880</strain>
    </source>
</reference>
<dbReference type="GeneID" id="93615188"/>
<feature type="compositionally biased region" description="Basic and acidic residues" evidence="1">
    <location>
        <begin position="33"/>
        <end position="49"/>
    </location>
</feature>
<proteinExistence type="predicted"/>
<organism evidence="2 3">
    <name type="scientific">Rhizopus delemar (strain RA 99-880 / ATCC MYA-4621 / FGSC 9543 / NRRL 43880)</name>
    <name type="common">Mucormycosis agent</name>
    <name type="synonym">Rhizopus arrhizus var. delemar</name>
    <dbReference type="NCBI Taxonomy" id="246409"/>
    <lineage>
        <taxon>Eukaryota</taxon>
        <taxon>Fungi</taxon>
        <taxon>Fungi incertae sedis</taxon>
        <taxon>Mucoromycota</taxon>
        <taxon>Mucoromycotina</taxon>
        <taxon>Mucoromycetes</taxon>
        <taxon>Mucorales</taxon>
        <taxon>Mucorineae</taxon>
        <taxon>Rhizopodaceae</taxon>
        <taxon>Rhizopus</taxon>
    </lineage>
</organism>
<keyword evidence="3" id="KW-1185">Reference proteome</keyword>
<dbReference type="AlphaFoldDB" id="I1C4Y2"/>
<evidence type="ECO:0000256" key="1">
    <source>
        <dbReference type="SAM" id="MobiDB-lite"/>
    </source>
</evidence>
<dbReference type="EMBL" id="CH476737">
    <property type="protein sequence ID" value="EIE83512.1"/>
    <property type="molecule type" value="Genomic_DNA"/>
</dbReference>
<dbReference type="OrthoDB" id="2270846at2759"/>
<protein>
    <submittedName>
        <fullName evidence="2">Uncharacterized protein</fullName>
    </submittedName>
</protein>
<dbReference type="Proteomes" id="UP000009138">
    <property type="component" value="Unassembled WGS sequence"/>
</dbReference>
<accession>I1C4Y2</accession>
<dbReference type="VEuPathDB" id="FungiDB:RO3G_08217"/>
<evidence type="ECO:0000313" key="2">
    <source>
        <dbReference type="EMBL" id="EIE83512.1"/>
    </source>
</evidence>
<dbReference type="InParanoid" id="I1C4Y2"/>
<dbReference type="RefSeq" id="XP_067518908.1">
    <property type="nucleotide sequence ID" value="XM_067662807.1"/>
</dbReference>
<sequence>MVKKITTDMSVPKGLPSGEASKSNAATTKKKEKAPQDVTMKEAPPKKERATQYNIYTNEDRHRYFYFITEKLMKPKKAAKAANVNYDTARKWKQAYDKGPEKNIPLKENQLHS</sequence>